<dbReference type="InterPro" id="IPR036280">
    <property type="entry name" value="Multihaem_cyt_sf"/>
</dbReference>
<keyword evidence="9" id="KW-1185">Reference proteome</keyword>
<dbReference type="RefSeq" id="WP_013887091.1">
    <property type="nucleotide sequence ID" value="NC_015672.1"/>
</dbReference>
<dbReference type="AlphaFoldDB" id="F8E503"/>
<dbReference type="OrthoDB" id="9814800at2"/>
<name>F8E503_FLESM</name>
<keyword evidence="6" id="KW-0472">Membrane</keyword>
<sequence length="345" mass="39799">MKRVLCVFIFLFLLIATNSVFAADDENCILCHKYRGLARVDDTGETRLFYVNEDLYQSSVHARIKCTECHSEIEKIPHKTGTKVDCMNECHLTEPTSEKRFSHKGVEKALKNSIHNPDNKYVNNNDDPEDFPKCIDCHTNPLFKPLNIYKNVTSEGLNPKALARCALCHEDENFVKYFYNHVSHRLHRSRNSQEILNMCQNCHKKEELAEKHELKNAVETYLDTFHGKAVKFDYHGAPDCIDCHVKMNKSAHSIKSYENPESAVHESNRWKTCARPSCHPDAGPGMGEVRMHVVIDKKLYPYEYYTALGFTILTLGAFIPLIIVLVLELIRDLFPNLSLKKRRRN</sequence>
<keyword evidence="4" id="KW-0249">Electron transport</keyword>
<dbReference type="GO" id="GO:0046872">
    <property type="term" value="F:metal ion binding"/>
    <property type="evidence" value="ECO:0007669"/>
    <property type="project" value="UniProtKB-KW"/>
</dbReference>
<proteinExistence type="predicted"/>
<dbReference type="STRING" id="717231.Flexsi_2010"/>
<evidence type="ECO:0000256" key="7">
    <source>
        <dbReference type="SAM" id="SignalP"/>
    </source>
</evidence>
<feature type="transmembrane region" description="Helical" evidence="6">
    <location>
        <begin position="304"/>
        <end position="334"/>
    </location>
</feature>
<protein>
    <submittedName>
        <fullName evidence="8">Multiheme C-type cytochrome</fullName>
    </submittedName>
</protein>
<feature type="signal peptide" evidence="7">
    <location>
        <begin position="1"/>
        <end position="22"/>
    </location>
</feature>
<evidence type="ECO:0000256" key="6">
    <source>
        <dbReference type="SAM" id="Phobius"/>
    </source>
</evidence>
<dbReference type="Gene3D" id="1.10.3820.10">
    <property type="entry name" value="Di-heme elbow motif domain"/>
    <property type="match status" value="1"/>
</dbReference>
<keyword evidence="1" id="KW-0813">Transport</keyword>
<keyword evidence="7" id="KW-0732">Signal</keyword>
<keyword evidence="2" id="KW-0349">Heme</keyword>
<keyword evidence="6" id="KW-1133">Transmembrane helix</keyword>
<accession>F8E503</accession>
<evidence type="ECO:0000256" key="3">
    <source>
        <dbReference type="ARBA" id="ARBA00022723"/>
    </source>
</evidence>
<dbReference type="KEGG" id="fsi:Flexsi_2010"/>
<reference evidence="9" key="2">
    <citation type="submission" date="2011-06" db="EMBL/GenBank/DDBJ databases">
        <title>The complete genome of Flexistipes sinusarabici DSM 4947.</title>
        <authorList>
            <person name="Lucas S."/>
            <person name="Han J."/>
            <person name="Lapidus A."/>
            <person name="Bruce D."/>
            <person name="Goodwin L."/>
            <person name="Pitluck S."/>
            <person name="Peters L."/>
            <person name="Kyrpides N."/>
            <person name="Mavromatis K."/>
            <person name="Ivanova N."/>
            <person name="Mikhailova N."/>
            <person name="Chertkov O."/>
            <person name="Detter J.C."/>
            <person name="Tapia R."/>
            <person name="Han C."/>
            <person name="Land M."/>
            <person name="Hauser L."/>
            <person name="Markowitz V."/>
            <person name="Cheng J.-F."/>
            <person name="Hugenholtz P."/>
            <person name="Woyke T."/>
            <person name="Wu D."/>
            <person name="Spring S."/>
            <person name="Schroeder M."/>
            <person name="Brambilla E."/>
            <person name="Klenk H.-P."/>
            <person name="Eisen J.A."/>
        </authorList>
    </citation>
    <scope>NUCLEOTIDE SEQUENCE [LARGE SCALE GENOMIC DNA]</scope>
    <source>
        <strain evidence="9">DSM 4947 / MAS 10</strain>
    </source>
</reference>
<keyword evidence="6" id="KW-0812">Transmembrane</keyword>
<evidence type="ECO:0000256" key="1">
    <source>
        <dbReference type="ARBA" id="ARBA00022448"/>
    </source>
</evidence>
<reference evidence="8 9" key="1">
    <citation type="journal article" date="2011" name="Stand. Genomic Sci.">
        <title>Genome sequence of the moderately thermophilic halophile Flexistipes sinusarabici strain (MAS10).</title>
        <authorList>
            <person name="Lapidus A."/>
            <person name="Chertkov O."/>
            <person name="Nolan M."/>
            <person name="Lucas S."/>
            <person name="Hammon N."/>
            <person name="Deshpande S."/>
            <person name="Cheng J.F."/>
            <person name="Tapia R."/>
            <person name="Han C."/>
            <person name="Goodwin L."/>
            <person name="Pitluck S."/>
            <person name="Liolios K."/>
            <person name="Pagani I."/>
            <person name="Ivanova N."/>
            <person name="Huntemann M."/>
            <person name="Mavromatis K."/>
            <person name="Mikhailova N."/>
            <person name="Pati A."/>
            <person name="Chen A."/>
            <person name="Palaniappan K."/>
            <person name="Land M."/>
            <person name="Hauser L."/>
            <person name="Brambilla E.M."/>
            <person name="Rohde M."/>
            <person name="Abt B."/>
            <person name="Spring S."/>
            <person name="Goker M."/>
            <person name="Bristow J."/>
            <person name="Eisen J.A."/>
            <person name="Markowitz V."/>
            <person name="Hugenholtz P."/>
            <person name="Kyrpides N.C."/>
            <person name="Klenk H.P."/>
            <person name="Woyke T."/>
        </authorList>
    </citation>
    <scope>NUCLEOTIDE SEQUENCE [LARGE SCALE GENOMIC DNA]</scope>
    <source>
        <strain evidence="9">DSM 4947 / MAS 10</strain>
    </source>
</reference>
<organism evidence="8 9">
    <name type="scientific">Flexistipes sinusarabici (strain ATCC 49648 / DSM 4947 / MAS 10)</name>
    <dbReference type="NCBI Taxonomy" id="717231"/>
    <lineage>
        <taxon>Bacteria</taxon>
        <taxon>Pseudomonadati</taxon>
        <taxon>Deferribacterota</taxon>
        <taxon>Deferribacteres</taxon>
        <taxon>Deferribacterales</taxon>
        <taxon>Flexistipitaceae</taxon>
        <taxon>Flexistipes</taxon>
    </lineage>
</organism>
<evidence type="ECO:0000256" key="4">
    <source>
        <dbReference type="ARBA" id="ARBA00022982"/>
    </source>
</evidence>
<dbReference type="eggNOG" id="COG2864">
    <property type="taxonomic scope" value="Bacteria"/>
</dbReference>
<dbReference type="HOGENOM" id="CLU_061572_0_0_0"/>
<dbReference type="EMBL" id="CP002858">
    <property type="protein sequence ID" value="AEI15639.1"/>
    <property type="molecule type" value="Genomic_DNA"/>
</dbReference>
<dbReference type="SUPFAM" id="SSF48695">
    <property type="entry name" value="Multiheme cytochromes"/>
    <property type="match status" value="1"/>
</dbReference>
<dbReference type="InterPro" id="IPR038266">
    <property type="entry name" value="NapC/NirT_cytc_sf"/>
</dbReference>
<feature type="chain" id="PRO_5003369319" evidence="7">
    <location>
        <begin position="23"/>
        <end position="345"/>
    </location>
</feature>
<evidence type="ECO:0000313" key="8">
    <source>
        <dbReference type="EMBL" id="AEI15639.1"/>
    </source>
</evidence>
<keyword evidence="3" id="KW-0479">Metal-binding</keyword>
<dbReference type="Proteomes" id="UP000006621">
    <property type="component" value="Chromosome"/>
</dbReference>
<evidence type="ECO:0000313" key="9">
    <source>
        <dbReference type="Proteomes" id="UP000006621"/>
    </source>
</evidence>
<evidence type="ECO:0000256" key="5">
    <source>
        <dbReference type="ARBA" id="ARBA00023004"/>
    </source>
</evidence>
<gene>
    <name evidence="8" type="ordered locus">Flexsi_2010</name>
</gene>
<keyword evidence="5" id="KW-0408">Iron</keyword>
<evidence type="ECO:0000256" key="2">
    <source>
        <dbReference type="ARBA" id="ARBA00022617"/>
    </source>
</evidence>